<dbReference type="Pfam" id="PF08240">
    <property type="entry name" value="ADH_N"/>
    <property type="match status" value="1"/>
</dbReference>
<dbReference type="SUPFAM" id="SSF50129">
    <property type="entry name" value="GroES-like"/>
    <property type="match status" value="1"/>
</dbReference>
<dbReference type="Gene3D" id="3.90.180.10">
    <property type="entry name" value="Medium-chain alcohol dehydrogenases, catalytic domain"/>
    <property type="match status" value="1"/>
</dbReference>
<protein>
    <submittedName>
        <fullName evidence="2">NADPH:quinone reductase-like Zn-dependent oxidoreductase</fullName>
    </submittedName>
</protein>
<dbReference type="GO" id="GO:0008270">
    <property type="term" value="F:zinc ion binding"/>
    <property type="evidence" value="ECO:0007669"/>
    <property type="project" value="InterPro"/>
</dbReference>
<organism evidence="2 3">
    <name type="scientific">Povalibacter uvarum</name>
    <dbReference type="NCBI Taxonomy" id="732238"/>
    <lineage>
        <taxon>Bacteria</taxon>
        <taxon>Pseudomonadati</taxon>
        <taxon>Pseudomonadota</taxon>
        <taxon>Gammaproteobacteria</taxon>
        <taxon>Steroidobacterales</taxon>
        <taxon>Steroidobacteraceae</taxon>
        <taxon>Povalibacter</taxon>
    </lineage>
</organism>
<dbReference type="InterPro" id="IPR036291">
    <property type="entry name" value="NAD(P)-bd_dom_sf"/>
</dbReference>
<dbReference type="InterPro" id="IPR002364">
    <property type="entry name" value="Quin_OxRdtase/zeta-crystal_CS"/>
</dbReference>
<accession>A0A841HSM0</accession>
<dbReference type="EMBL" id="JACHHZ010000005">
    <property type="protein sequence ID" value="MBB6095210.1"/>
    <property type="molecule type" value="Genomic_DNA"/>
</dbReference>
<dbReference type="PANTHER" id="PTHR44013:SF1">
    <property type="entry name" value="ZINC-TYPE ALCOHOL DEHYDROGENASE-LIKE PROTEIN C16A3.02C"/>
    <property type="match status" value="1"/>
</dbReference>
<dbReference type="CDD" id="cd08267">
    <property type="entry name" value="MDR1"/>
    <property type="match status" value="1"/>
</dbReference>
<dbReference type="InterPro" id="IPR011032">
    <property type="entry name" value="GroES-like_sf"/>
</dbReference>
<name>A0A841HSM0_9GAMM</name>
<dbReference type="InterPro" id="IPR020843">
    <property type="entry name" value="ER"/>
</dbReference>
<dbReference type="GO" id="GO:0016491">
    <property type="term" value="F:oxidoreductase activity"/>
    <property type="evidence" value="ECO:0007669"/>
    <property type="project" value="InterPro"/>
</dbReference>
<dbReference type="PANTHER" id="PTHR44013">
    <property type="entry name" value="ZINC-TYPE ALCOHOL DEHYDROGENASE-LIKE PROTEIN C16A3.02C"/>
    <property type="match status" value="1"/>
</dbReference>
<dbReference type="Proteomes" id="UP000588068">
    <property type="component" value="Unassembled WGS sequence"/>
</dbReference>
<dbReference type="SUPFAM" id="SSF51735">
    <property type="entry name" value="NAD(P)-binding Rossmann-fold domains"/>
    <property type="match status" value="1"/>
</dbReference>
<dbReference type="Pfam" id="PF13602">
    <property type="entry name" value="ADH_zinc_N_2"/>
    <property type="match status" value="1"/>
</dbReference>
<evidence type="ECO:0000313" key="2">
    <source>
        <dbReference type="EMBL" id="MBB6095210.1"/>
    </source>
</evidence>
<proteinExistence type="predicted"/>
<gene>
    <name evidence="2" type="ORF">HNQ60_004100</name>
</gene>
<dbReference type="Gene3D" id="3.40.50.720">
    <property type="entry name" value="NAD(P)-binding Rossmann-like Domain"/>
    <property type="match status" value="1"/>
</dbReference>
<comment type="caution">
    <text evidence="2">The sequence shown here is derived from an EMBL/GenBank/DDBJ whole genome shotgun (WGS) entry which is preliminary data.</text>
</comment>
<dbReference type="InterPro" id="IPR013154">
    <property type="entry name" value="ADH-like_N"/>
</dbReference>
<feature type="domain" description="Enoyl reductase (ER)" evidence="1">
    <location>
        <begin position="54"/>
        <end position="366"/>
    </location>
</feature>
<evidence type="ECO:0000313" key="3">
    <source>
        <dbReference type="Proteomes" id="UP000588068"/>
    </source>
</evidence>
<dbReference type="AlphaFoldDB" id="A0A841HSM0"/>
<evidence type="ECO:0000259" key="1">
    <source>
        <dbReference type="SMART" id="SM00829"/>
    </source>
</evidence>
<reference evidence="2 3" key="1">
    <citation type="submission" date="2020-08" db="EMBL/GenBank/DDBJ databases">
        <title>Genomic Encyclopedia of Type Strains, Phase IV (KMG-IV): sequencing the most valuable type-strain genomes for metagenomic binning, comparative biology and taxonomic classification.</title>
        <authorList>
            <person name="Goeker M."/>
        </authorList>
    </citation>
    <scope>NUCLEOTIDE SEQUENCE [LARGE SCALE GENOMIC DNA]</scope>
    <source>
        <strain evidence="2 3">DSM 26723</strain>
    </source>
</reference>
<dbReference type="PROSITE" id="PS01162">
    <property type="entry name" value="QOR_ZETA_CRYSTAL"/>
    <property type="match status" value="1"/>
</dbReference>
<keyword evidence="3" id="KW-1185">Reference proteome</keyword>
<dbReference type="SMART" id="SM00829">
    <property type="entry name" value="PKS_ER"/>
    <property type="match status" value="1"/>
</dbReference>
<dbReference type="InterPro" id="IPR052733">
    <property type="entry name" value="Chloroplast_QOR"/>
</dbReference>
<sequence length="369" mass="38830">MSLTRKILSGIAILITLAFAAFAFAISYNAPCPTVALLPDGAAHMKAATARCYGSPDIIRVEDIAKPVPEADQILIKVHAASVNPLDWRTLRGSPYLLRLGRGMGAPTPEEARLGADFAGTVEAVGANVTKFKPGDAVFGGGGGTLAQYIVKRETGAVVAKPENVTFEQAASVNVGAMTALQALRDHGAVQPGQKVLINGASGGVGTFAVQIAKLLGAEVTAVCSTKNIELVRSLGADHIIDYTQADFAAADARYDVIVDNVANRSLSDLRRVLQPNGRLVIVGGAHGNWIGPFALPLKALILSPFVDQKMGMMIAQSTQADMQYLADLMAAGKLKPVIDRTYPLSEVAESLRYLETGRARGKVVVTVE</sequence>